<name>A0A3N4RDR8_9ACTN</name>
<comment type="pathway">
    <text evidence="2 8">Carbohydrate metabolism; hexose metabolism.</text>
</comment>
<evidence type="ECO:0000256" key="10">
    <source>
        <dbReference type="PIRSR" id="PIRSR005096-2"/>
    </source>
</evidence>
<dbReference type="PIRSF" id="PIRSF005096">
    <property type="entry name" value="GALM"/>
    <property type="match status" value="1"/>
</dbReference>
<sequence>MTDRTPTVHRAPAGALPGGGWTLRSPSGVVAELLDFGARLQSLSMPDRHGRTADIVLGAVDQRQLHGDGAYFGATVGRYGNRIARGELPLDGTVHTLATQRTGHTLHGGPDGFATRHWDAEPVRTDHAAGVRFHLTSPDGDQGFPGTLDVHVTYLLDAGGTLTIRYRATTDAPTVVNLTNHAYFNLAGEGNGTIGDHLLRVHADAYLPVDAELIPLGPPAPVAGTPFDLNRPTPLGPRLGLDHPQLALAGGGFDHNWILRPAVGLRPAAELHHPASGRRVECLTTEPGLQVYTGNHFHGSTGPAEAPHPRHGGIALETQHHPDSPHHPGYPSTVLRPGEEYDSTTAYRFTTGQPASENSAEDGPGRDAGGR</sequence>
<dbReference type="InterPro" id="IPR015443">
    <property type="entry name" value="Aldose_1-epimerase"/>
</dbReference>
<dbReference type="GO" id="GO:0006006">
    <property type="term" value="P:glucose metabolic process"/>
    <property type="evidence" value="ECO:0007669"/>
    <property type="project" value="TreeGrafter"/>
</dbReference>
<organism evidence="13 14">
    <name type="scientific">Kitasatospora cineracea</name>
    <dbReference type="NCBI Taxonomy" id="88074"/>
    <lineage>
        <taxon>Bacteria</taxon>
        <taxon>Bacillati</taxon>
        <taxon>Actinomycetota</taxon>
        <taxon>Actinomycetes</taxon>
        <taxon>Kitasatosporales</taxon>
        <taxon>Streptomycetaceae</taxon>
        <taxon>Kitasatospora</taxon>
    </lineage>
</organism>
<dbReference type="AlphaFoldDB" id="A0A3N4RDR8"/>
<proteinExistence type="inferred from homology"/>
<dbReference type="SUPFAM" id="SSF74650">
    <property type="entry name" value="Galactose mutarotase-like"/>
    <property type="match status" value="1"/>
</dbReference>
<dbReference type="InterPro" id="IPR018052">
    <property type="entry name" value="Ald1_epimerase_CS"/>
</dbReference>
<dbReference type="EMBL" id="RKQG01000002">
    <property type="protein sequence ID" value="RPE29509.1"/>
    <property type="molecule type" value="Genomic_DNA"/>
</dbReference>
<evidence type="ECO:0000256" key="7">
    <source>
        <dbReference type="ARBA" id="ARBA00023277"/>
    </source>
</evidence>
<dbReference type="EC" id="5.1.3.3" evidence="4 8"/>
<evidence type="ECO:0000256" key="3">
    <source>
        <dbReference type="ARBA" id="ARBA00006206"/>
    </source>
</evidence>
<reference evidence="13 14" key="1">
    <citation type="submission" date="2018-11" db="EMBL/GenBank/DDBJ databases">
        <title>Sequencing the genomes of 1000 actinobacteria strains.</title>
        <authorList>
            <person name="Klenk H.-P."/>
        </authorList>
    </citation>
    <scope>NUCLEOTIDE SEQUENCE [LARGE SCALE GENOMIC DNA]</scope>
    <source>
        <strain evidence="13 14">DSM 44781</strain>
    </source>
</reference>
<keyword evidence="14" id="KW-1185">Reference proteome</keyword>
<dbReference type="InterPro" id="IPR008183">
    <property type="entry name" value="Aldose_1/G6P_1-epimerase"/>
</dbReference>
<accession>A0A3N4RDR8</accession>
<evidence type="ECO:0000256" key="2">
    <source>
        <dbReference type="ARBA" id="ARBA00005028"/>
    </source>
</evidence>
<dbReference type="PANTHER" id="PTHR10091">
    <property type="entry name" value="ALDOSE-1-EPIMERASE"/>
    <property type="match status" value="1"/>
</dbReference>
<dbReference type="GO" id="GO:0005737">
    <property type="term" value="C:cytoplasm"/>
    <property type="evidence" value="ECO:0007669"/>
    <property type="project" value="TreeGrafter"/>
</dbReference>
<evidence type="ECO:0000256" key="8">
    <source>
        <dbReference type="PIRNR" id="PIRNR005096"/>
    </source>
</evidence>
<dbReference type="InterPro" id="IPR011013">
    <property type="entry name" value="Gal_mutarotase_sf_dom"/>
</dbReference>
<feature type="binding site" evidence="11">
    <location>
        <begin position="181"/>
        <end position="183"/>
    </location>
    <ligand>
        <name>beta-D-galactose</name>
        <dbReference type="ChEBI" id="CHEBI:27667"/>
    </ligand>
</feature>
<feature type="binding site" evidence="11">
    <location>
        <begin position="81"/>
        <end position="82"/>
    </location>
    <ligand>
        <name>beta-D-galactose</name>
        <dbReference type="ChEBI" id="CHEBI:27667"/>
    </ligand>
</feature>
<comment type="caution">
    <text evidence="13">The sequence shown here is derived from an EMBL/GenBank/DDBJ whole genome shotgun (WGS) entry which is preliminary data.</text>
</comment>
<comment type="catalytic activity">
    <reaction evidence="1 8">
        <text>alpha-D-glucose = beta-D-glucose</text>
        <dbReference type="Rhea" id="RHEA:10264"/>
        <dbReference type="ChEBI" id="CHEBI:15903"/>
        <dbReference type="ChEBI" id="CHEBI:17925"/>
        <dbReference type="EC" id="5.1.3.3"/>
    </reaction>
</comment>
<evidence type="ECO:0000256" key="11">
    <source>
        <dbReference type="PIRSR" id="PIRSR005096-3"/>
    </source>
</evidence>
<dbReference type="InterPro" id="IPR014718">
    <property type="entry name" value="GH-type_carb-bd"/>
</dbReference>
<dbReference type="GO" id="GO:0033499">
    <property type="term" value="P:galactose catabolic process via UDP-galactose, Leloir pathway"/>
    <property type="evidence" value="ECO:0007669"/>
    <property type="project" value="TreeGrafter"/>
</dbReference>
<dbReference type="NCBIfam" id="NF008277">
    <property type="entry name" value="PRK11055.1"/>
    <property type="match status" value="1"/>
</dbReference>
<dbReference type="CDD" id="cd09019">
    <property type="entry name" value="galactose_mutarotase_like"/>
    <property type="match status" value="1"/>
</dbReference>
<feature type="compositionally biased region" description="Polar residues" evidence="12">
    <location>
        <begin position="343"/>
        <end position="358"/>
    </location>
</feature>
<evidence type="ECO:0000256" key="12">
    <source>
        <dbReference type="SAM" id="MobiDB-lite"/>
    </source>
</evidence>
<dbReference type="RefSeq" id="WP_123820936.1">
    <property type="nucleotide sequence ID" value="NZ_RKQG01000002.1"/>
</dbReference>
<evidence type="ECO:0000256" key="5">
    <source>
        <dbReference type="ARBA" id="ARBA00014165"/>
    </source>
</evidence>
<evidence type="ECO:0000313" key="13">
    <source>
        <dbReference type="EMBL" id="RPE29509.1"/>
    </source>
</evidence>
<feature type="region of interest" description="Disordered" evidence="12">
    <location>
        <begin position="295"/>
        <end position="371"/>
    </location>
</feature>
<keyword evidence="6 8" id="KW-0413">Isomerase</keyword>
<evidence type="ECO:0000256" key="4">
    <source>
        <dbReference type="ARBA" id="ARBA00013185"/>
    </source>
</evidence>
<evidence type="ECO:0000256" key="6">
    <source>
        <dbReference type="ARBA" id="ARBA00023235"/>
    </source>
</evidence>
<keyword evidence="7 8" id="KW-0119">Carbohydrate metabolism</keyword>
<evidence type="ECO:0000313" key="14">
    <source>
        <dbReference type="Proteomes" id="UP000266906"/>
    </source>
</evidence>
<evidence type="ECO:0000256" key="9">
    <source>
        <dbReference type="PIRSR" id="PIRSR005096-1"/>
    </source>
</evidence>
<dbReference type="PANTHER" id="PTHR10091:SF0">
    <property type="entry name" value="GALACTOSE MUTAROTASE"/>
    <property type="match status" value="1"/>
</dbReference>
<gene>
    <name evidence="13" type="ORF">EDD38_6666</name>
</gene>
<dbReference type="Pfam" id="PF01263">
    <property type="entry name" value="Aldose_epim"/>
    <property type="match status" value="1"/>
</dbReference>
<feature type="active site" description="Proton donor" evidence="9">
    <location>
        <position position="181"/>
    </location>
</feature>
<feature type="active site" description="Proton acceptor" evidence="9">
    <location>
        <position position="317"/>
    </location>
</feature>
<feature type="binding site" evidence="10">
    <location>
        <position position="254"/>
    </location>
    <ligand>
        <name>beta-D-galactose</name>
        <dbReference type="ChEBI" id="CHEBI:27667"/>
    </ligand>
</feature>
<comment type="similarity">
    <text evidence="3 8">Belongs to the aldose epimerase family.</text>
</comment>
<dbReference type="UniPathway" id="UPA00242"/>
<dbReference type="GO" id="GO:0030246">
    <property type="term" value="F:carbohydrate binding"/>
    <property type="evidence" value="ECO:0007669"/>
    <property type="project" value="InterPro"/>
</dbReference>
<dbReference type="InterPro" id="IPR047215">
    <property type="entry name" value="Galactose_mutarotase-like"/>
</dbReference>
<evidence type="ECO:0000256" key="1">
    <source>
        <dbReference type="ARBA" id="ARBA00001614"/>
    </source>
</evidence>
<dbReference type="PROSITE" id="PS00545">
    <property type="entry name" value="ALDOSE_1_EPIMERASE"/>
    <property type="match status" value="1"/>
</dbReference>
<dbReference type="Gene3D" id="2.70.98.10">
    <property type="match status" value="1"/>
</dbReference>
<dbReference type="GO" id="GO:0004034">
    <property type="term" value="F:aldose 1-epimerase activity"/>
    <property type="evidence" value="ECO:0007669"/>
    <property type="project" value="UniProtKB-EC"/>
</dbReference>
<dbReference type="Proteomes" id="UP000266906">
    <property type="component" value="Unassembled WGS sequence"/>
</dbReference>
<protein>
    <recommendedName>
        <fullName evidence="5 8">Aldose 1-epimerase</fullName>
        <ecNumber evidence="4 8">5.1.3.3</ecNumber>
    </recommendedName>
</protein>